<evidence type="ECO:0000313" key="1">
    <source>
        <dbReference type="EMBL" id="AJE86552.1"/>
    </source>
</evidence>
<proteinExistence type="predicted"/>
<organism evidence="1 2">
    <name type="scientific">Streptomyces albus (strain ATCC 21838 / DSM 41398 / FERM P-419 / JCM 4703 / NBRC 107858)</name>
    <dbReference type="NCBI Taxonomy" id="1081613"/>
    <lineage>
        <taxon>Bacteria</taxon>
        <taxon>Bacillati</taxon>
        <taxon>Actinomycetota</taxon>
        <taxon>Actinomycetes</taxon>
        <taxon>Kitasatosporales</taxon>
        <taxon>Streptomycetaceae</taxon>
        <taxon>Streptomyces</taxon>
    </lineage>
</organism>
<protein>
    <submittedName>
        <fullName evidence="1">Uncharacterized protein</fullName>
    </submittedName>
</protein>
<dbReference type="AlphaFoldDB" id="A0A0B5F7V5"/>
<dbReference type="KEGG" id="sals:SLNWT_6176"/>
<reference evidence="1 2" key="1">
    <citation type="submission" date="2015-01" db="EMBL/GenBank/DDBJ databases">
        <title>Enhanced salinomycin production by adjusting the supply of polyketide extender units in Streptomyce albus DSM 41398.</title>
        <authorList>
            <person name="Lu C."/>
        </authorList>
    </citation>
    <scope>NUCLEOTIDE SEQUENCE [LARGE SCALE GENOMIC DNA]</scope>
    <source>
        <strain evidence="2">ATCC 21838 / DSM 41398 / FERM P-419 / JCM 4703 / NBRC 107858</strain>
    </source>
</reference>
<keyword evidence="2" id="KW-1185">Reference proteome</keyword>
<sequence length="57" mass="6431">MTVDHLTFDVLRYPGSSYRPGDPDGAWFLRFFLGDQLLVGRGRRPAYCSAASAAYCW</sequence>
<evidence type="ECO:0000313" key="2">
    <source>
        <dbReference type="Proteomes" id="UP000031523"/>
    </source>
</evidence>
<dbReference type="EMBL" id="CP010519">
    <property type="protein sequence ID" value="AJE86552.1"/>
    <property type="molecule type" value="Genomic_DNA"/>
</dbReference>
<accession>A0A0B5F7V5</accession>
<name>A0A0B5F7V5_STRA4</name>
<gene>
    <name evidence="1" type="ORF">SLNWT_6176</name>
</gene>
<dbReference type="Proteomes" id="UP000031523">
    <property type="component" value="Chromosome"/>
</dbReference>